<evidence type="ECO:0000313" key="2">
    <source>
        <dbReference type="EMBL" id="GAH82519.1"/>
    </source>
</evidence>
<keyword evidence="1" id="KW-0238">DNA-binding</keyword>
<name>X1JW87_9ZZZZ</name>
<dbReference type="PANTHER" id="PTHR33175:SF3">
    <property type="entry name" value="DNA-BINDING PROTEIN HU-BETA"/>
    <property type="match status" value="1"/>
</dbReference>
<proteinExistence type="predicted"/>
<dbReference type="InterPro" id="IPR010992">
    <property type="entry name" value="IHF-like_DNA-bd_dom_sf"/>
</dbReference>
<reference evidence="2" key="1">
    <citation type="journal article" date="2014" name="Front. Microbiol.">
        <title>High frequency of phylogenetically diverse reductive dehalogenase-homologous genes in deep subseafloor sedimentary metagenomes.</title>
        <authorList>
            <person name="Kawai M."/>
            <person name="Futagami T."/>
            <person name="Toyoda A."/>
            <person name="Takaki Y."/>
            <person name="Nishi S."/>
            <person name="Hori S."/>
            <person name="Arai W."/>
            <person name="Tsubouchi T."/>
            <person name="Morono Y."/>
            <person name="Uchiyama I."/>
            <person name="Ito T."/>
            <person name="Fujiyama A."/>
            <person name="Inagaki F."/>
            <person name="Takami H."/>
        </authorList>
    </citation>
    <scope>NUCLEOTIDE SEQUENCE</scope>
    <source>
        <strain evidence="2">Expedition CK06-06</strain>
    </source>
</reference>
<dbReference type="InterPro" id="IPR000119">
    <property type="entry name" value="Hist_DNA-bd"/>
</dbReference>
<dbReference type="GO" id="GO:0030527">
    <property type="term" value="F:structural constituent of chromatin"/>
    <property type="evidence" value="ECO:0007669"/>
    <property type="project" value="InterPro"/>
</dbReference>
<dbReference type="Gene3D" id="4.10.520.10">
    <property type="entry name" value="IHF-like DNA-binding proteins"/>
    <property type="match status" value="1"/>
</dbReference>
<protein>
    <recommendedName>
        <fullName evidence="3">DNA-binding protein HU</fullName>
    </recommendedName>
</protein>
<gene>
    <name evidence="2" type="ORF">S03H2_59472</name>
</gene>
<dbReference type="CDD" id="cd13831">
    <property type="entry name" value="HU"/>
    <property type="match status" value="1"/>
</dbReference>
<dbReference type="PANTHER" id="PTHR33175">
    <property type="entry name" value="DNA-BINDING PROTEIN HU"/>
    <property type="match status" value="1"/>
</dbReference>
<dbReference type="GO" id="GO:0003677">
    <property type="term" value="F:DNA binding"/>
    <property type="evidence" value="ECO:0007669"/>
    <property type="project" value="UniProtKB-KW"/>
</dbReference>
<dbReference type="PRINTS" id="PR01727">
    <property type="entry name" value="DNABINDINGHU"/>
</dbReference>
<comment type="caution">
    <text evidence="2">The sequence shown here is derived from an EMBL/GenBank/DDBJ whole genome shotgun (WGS) entry which is preliminary data.</text>
</comment>
<evidence type="ECO:0008006" key="3">
    <source>
        <dbReference type="Google" id="ProtNLM"/>
    </source>
</evidence>
<dbReference type="SUPFAM" id="SSF47729">
    <property type="entry name" value="IHF-like DNA-binding proteins"/>
    <property type="match status" value="1"/>
</dbReference>
<evidence type="ECO:0000256" key="1">
    <source>
        <dbReference type="ARBA" id="ARBA00023125"/>
    </source>
</evidence>
<organism evidence="2">
    <name type="scientific">marine sediment metagenome</name>
    <dbReference type="NCBI Taxonomy" id="412755"/>
    <lineage>
        <taxon>unclassified sequences</taxon>
        <taxon>metagenomes</taxon>
        <taxon>ecological metagenomes</taxon>
    </lineage>
</organism>
<dbReference type="GO" id="GO:0005829">
    <property type="term" value="C:cytosol"/>
    <property type="evidence" value="ECO:0007669"/>
    <property type="project" value="TreeGrafter"/>
</dbReference>
<dbReference type="SMART" id="SM00411">
    <property type="entry name" value="BHL"/>
    <property type="match status" value="1"/>
</dbReference>
<dbReference type="Pfam" id="PF00216">
    <property type="entry name" value="Bac_DNA_binding"/>
    <property type="match status" value="1"/>
</dbReference>
<sequence length="90" mass="9574">MNKAELVEEVAGKAGLTKKEAGDVVDAITSAITDTLAMNERVTLVGLGTFQVRERKARKGVNPQTREAINIPAKKVAKFVAGKALRGAVR</sequence>
<accession>X1JW87</accession>
<dbReference type="AlphaFoldDB" id="X1JW87"/>
<dbReference type="EMBL" id="BARU01038245">
    <property type="protein sequence ID" value="GAH82519.1"/>
    <property type="molecule type" value="Genomic_DNA"/>
</dbReference>